<dbReference type="InterPro" id="IPR011099">
    <property type="entry name" value="Glyco_hydro_67_C"/>
</dbReference>
<dbReference type="InterPro" id="IPR011395">
    <property type="entry name" value="Glyco_hydro_67_aGlcAse"/>
</dbReference>
<dbReference type="InterPro" id="IPR037054">
    <property type="entry name" value="A-glucoronidase_C_sf"/>
</dbReference>
<dbReference type="AlphaFoldDB" id="A0A1E1K7S8"/>
<keyword evidence="4 9" id="KW-0378">Hydrolase</keyword>
<proteinExistence type="inferred from homology"/>
<evidence type="ECO:0000256" key="8">
    <source>
        <dbReference type="ARBA" id="ARBA00048838"/>
    </source>
</evidence>
<evidence type="ECO:0000256" key="2">
    <source>
        <dbReference type="ARBA" id="ARBA00012271"/>
    </source>
</evidence>
<dbReference type="Gene3D" id="3.20.20.80">
    <property type="entry name" value="Glycosidases"/>
    <property type="match status" value="1"/>
</dbReference>
<dbReference type="EMBL" id="FJUX01000017">
    <property type="protein sequence ID" value="CZS94135.1"/>
    <property type="molecule type" value="Genomic_DNA"/>
</dbReference>
<comment type="function">
    <text evidence="11">Alpha-glucuronidase involved in the hydrolysis of xylan, a major structural heterogeneous polysaccharide found in plant biomass representing the second most abundant polysaccharide in the biosphere, after cellulose. Releases 4-O-methylglucuronic acid from xylan.</text>
</comment>
<organism evidence="15 16">
    <name type="scientific">Rhynchosporium agropyri</name>
    <dbReference type="NCBI Taxonomy" id="914238"/>
    <lineage>
        <taxon>Eukaryota</taxon>
        <taxon>Fungi</taxon>
        <taxon>Dikarya</taxon>
        <taxon>Ascomycota</taxon>
        <taxon>Pezizomycotina</taxon>
        <taxon>Leotiomycetes</taxon>
        <taxon>Helotiales</taxon>
        <taxon>Ploettnerulaceae</taxon>
        <taxon>Rhynchosporium</taxon>
    </lineage>
</organism>
<name>A0A1E1K7S8_9HELO</name>
<keyword evidence="5 11" id="KW-0119">Carbohydrate metabolism</keyword>
<feature type="signal peptide" evidence="9 11">
    <location>
        <begin position="1"/>
        <end position="17"/>
    </location>
</feature>
<dbReference type="GO" id="GO:0005576">
    <property type="term" value="C:extracellular region"/>
    <property type="evidence" value="ECO:0007669"/>
    <property type="project" value="UniProtKB-SubCell"/>
</dbReference>
<dbReference type="Pfam" id="PF03648">
    <property type="entry name" value="Glyco_hydro_67N"/>
    <property type="match status" value="1"/>
</dbReference>
<evidence type="ECO:0000256" key="10">
    <source>
        <dbReference type="PIRSR" id="PIRSR029900-1"/>
    </source>
</evidence>
<dbReference type="OrthoDB" id="6501611at2759"/>
<dbReference type="PANTHER" id="PTHR39207">
    <property type="entry name" value="ALPHA-GLUCURONIDASE A"/>
    <property type="match status" value="1"/>
</dbReference>
<feature type="active site" description="Proton acceptor" evidence="10">
    <location>
        <position position="409"/>
    </location>
</feature>
<dbReference type="SUPFAM" id="SSF51445">
    <property type="entry name" value="(Trans)glycosidases"/>
    <property type="match status" value="1"/>
</dbReference>
<keyword evidence="9" id="KW-0964">Secreted</keyword>
<keyword evidence="9 11" id="KW-0732">Signal</keyword>
<protein>
    <recommendedName>
        <fullName evidence="2 9">Alpha-glucuronidase</fullName>
        <ecNumber evidence="2 9">3.2.1.139</ecNumber>
    </recommendedName>
</protein>
<feature type="domain" description="Glycosyl hydrolase family 67 catalytic" evidence="14">
    <location>
        <begin position="148"/>
        <end position="469"/>
    </location>
</feature>
<feature type="domain" description="Glycosyl hydrolase family 67 C-terminal" evidence="13">
    <location>
        <begin position="471"/>
        <end position="693"/>
    </location>
</feature>
<dbReference type="PIRSF" id="PIRSF029900">
    <property type="entry name" value="Alpha-glucuronds"/>
    <property type="match status" value="1"/>
</dbReference>
<evidence type="ECO:0000256" key="3">
    <source>
        <dbReference type="ARBA" id="ARBA00022651"/>
    </source>
</evidence>
<evidence type="ECO:0000259" key="12">
    <source>
        <dbReference type="Pfam" id="PF03648"/>
    </source>
</evidence>
<comment type="similarity">
    <text evidence="1 9 11">Belongs to the glycosyl hydrolase 67 family.</text>
</comment>
<dbReference type="Pfam" id="PF07488">
    <property type="entry name" value="Glyco_hydro_67M"/>
    <property type="match status" value="1"/>
</dbReference>
<evidence type="ECO:0000256" key="7">
    <source>
        <dbReference type="ARBA" id="ARBA00023326"/>
    </source>
</evidence>
<evidence type="ECO:0000256" key="5">
    <source>
        <dbReference type="ARBA" id="ARBA00023277"/>
    </source>
</evidence>
<comment type="subcellular location">
    <subcellularLocation>
        <location evidence="9 11">Secreted</location>
    </subcellularLocation>
</comment>
<dbReference type="Proteomes" id="UP000178912">
    <property type="component" value="Unassembled WGS sequence"/>
</dbReference>
<dbReference type="GO" id="GO:0045493">
    <property type="term" value="P:xylan catabolic process"/>
    <property type="evidence" value="ECO:0007669"/>
    <property type="project" value="UniProtKB-KW"/>
</dbReference>
<dbReference type="EC" id="3.2.1.139" evidence="2 9"/>
<dbReference type="Gene3D" id="3.90.1330.10">
    <property type="entry name" value="Alpha-glucuronidase, C-terminal domain"/>
    <property type="match status" value="1"/>
</dbReference>
<evidence type="ECO:0000313" key="16">
    <source>
        <dbReference type="Proteomes" id="UP000178912"/>
    </source>
</evidence>
<feature type="chain" id="PRO_5009362654" description="Alpha-glucuronidase" evidence="9 11">
    <location>
        <begin position="18"/>
        <end position="856"/>
    </location>
</feature>
<evidence type="ECO:0000259" key="13">
    <source>
        <dbReference type="Pfam" id="PF07477"/>
    </source>
</evidence>
<evidence type="ECO:0000256" key="11">
    <source>
        <dbReference type="RuleBase" id="RU361198"/>
    </source>
</evidence>
<dbReference type="PANTHER" id="PTHR39207:SF1">
    <property type="entry name" value="ALPHA-GLUCURONIDASE A"/>
    <property type="match status" value="1"/>
</dbReference>
<accession>A0A1E1K7S8</accession>
<keyword evidence="3 9" id="KW-0858">Xylan degradation</keyword>
<keyword evidence="6 9" id="KW-0326">Glycosidase</keyword>
<evidence type="ECO:0000313" key="15">
    <source>
        <dbReference type="EMBL" id="CZS94135.1"/>
    </source>
</evidence>
<gene>
    <name evidence="11" type="primary">aguA</name>
    <name evidence="15" type="ORF">RAG0_04178</name>
</gene>
<evidence type="ECO:0000256" key="4">
    <source>
        <dbReference type="ARBA" id="ARBA00022801"/>
    </source>
</evidence>
<dbReference type="Pfam" id="PF07477">
    <property type="entry name" value="Glyco_hydro_67C"/>
    <property type="match status" value="1"/>
</dbReference>
<evidence type="ECO:0000256" key="1">
    <source>
        <dbReference type="ARBA" id="ARBA00008833"/>
    </source>
</evidence>
<dbReference type="InterPro" id="IPR005154">
    <property type="entry name" value="Glyco_hydro_67_aGlcAse_N"/>
</dbReference>
<dbReference type="InterPro" id="IPR011100">
    <property type="entry name" value="Glyco_hydro_67_cat"/>
</dbReference>
<sequence>MVRVLFTLIAFLSLGAAENGLDGWLRYAPLPDATNHLHAVPASIIALNSTKISPVYTAGVELQNGIKGILGKELNVSSTGSQAGSAIVVGTLDAYIKAYGQPQGVPELEEDGFWLNTRGNTVEILGQNERGVLYGAFEYLSSIAQGKFEPVTYATAPNAPIRWVNQWDNLIQFGNMQSIEHGYGGPSIFFKDGAVVQDTTRAAQYARLLASIRVNAVIVTNVNSDPRIFKPHYMEGLGRIADAFRPYGVQLGISVNFGAPKFYNITTSDPFDPTVISWWTNITNQMYERIPDFAGYCVKASSEGQPGPLEYGRTLADGANLFAKALQPHGGVVLFRAFVYNQLNESNWKADRAKASVDHFKDLDGKFDENVVIQIKYGPIDFQVREPVHPLFAHLKKTGTAIEYQVAQEYLGQQLHLVYLAPLWKTILDFDLRVDGQKSLVRDIISGKRFNRPLAGSAAVVNVGSNTTWVGSHLAMSNLYAYGRLAWDPTLDAQAILEDWTRLTFGADPQVLSAITNMSMASWPAYENYTGNLGIQTLADITYTHYGPKPASLDNNGWGQWTRADRTSIGMDRTVSNGTGFSGQYPPEVAAIYESLETTPDNLLLWFHHVKYDYRLRSGETVIQHFYNAHYNGAATAQTFVPLWESLKDKIDSERYEEVLFRLKYQAGHSLVWRDAINNFYYNLSGIPDEAKRVGNHPYRIEAEDMTLTGYKIVAVNPFESASKSKAVVIAANTESSNTPGSNAVKYVPTSATATAIINFPSGVYDVAFNYFDLATGRAQYELYVGKTLVGKWIANNEDIFWHEPFERIDGHSATRKTFPGIRVQQGDELKVVGVSDRAEFAPFDYVSFLPQGVVD</sequence>
<dbReference type="GO" id="GO:0046559">
    <property type="term" value="F:alpha-glucuronidase activity"/>
    <property type="evidence" value="ECO:0007669"/>
    <property type="project" value="UniProtKB-EC"/>
</dbReference>
<keyword evidence="16" id="KW-1185">Reference proteome</keyword>
<comment type="catalytic activity">
    <reaction evidence="8 9 11">
        <text>an alpha-D-glucuronoside + H2O = D-glucuronate + an alcohol</text>
        <dbReference type="Rhea" id="RHEA:20005"/>
        <dbReference type="ChEBI" id="CHEBI:15377"/>
        <dbReference type="ChEBI" id="CHEBI:30879"/>
        <dbReference type="ChEBI" id="CHEBI:58720"/>
        <dbReference type="ChEBI" id="CHEBI:58899"/>
        <dbReference type="EC" id="3.2.1.139"/>
    </reaction>
</comment>
<feature type="active site" description="Proton acceptor" evidence="10">
    <location>
        <position position="381"/>
    </location>
</feature>
<reference evidence="16" key="1">
    <citation type="submission" date="2016-03" db="EMBL/GenBank/DDBJ databases">
        <authorList>
            <person name="Guldener U."/>
        </authorList>
    </citation>
    <scope>NUCLEOTIDE SEQUENCE [LARGE SCALE GENOMIC DNA]</scope>
    <source>
        <strain evidence="16">04CH-RAC-A.6.1</strain>
    </source>
</reference>
<evidence type="ECO:0000259" key="14">
    <source>
        <dbReference type="Pfam" id="PF07488"/>
    </source>
</evidence>
<dbReference type="InterPro" id="IPR029018">
    <property type="entry name" value="Hex-like_dom2"/>
</dbReference>
<dbReference type="SUPFAM" id="SSF55545">
    <property type="entry name" value="beta-N-acetylhexosaminidase-like domain"/>
    <property type="match status" value="1"/>
</dbReference>
<feature type="domain" description="Alpha glucuronidase N-terminal" evidence="12">
    <location>
        <begin position="23"/>
        <end position="139"/>
    </location>
</feature>
<evidence type="ECO:0000256" key="6">
    <source>
        <dbReference type="ARBA" id="ARBA00023295"/>
    </source>
</evidence>
<dbReference type="Gene3D" id="3.30.379.10">
    <property type="entry name" value="Chitobiase/beta-hexosaminidase domain 2-like"/>
    <property type="match status" value="1"/>
</dbReference>
<keyword evidence="7 11" id="KW-0624">Polysaccharide degradation</keyword>
<feature type="active site" description="Proton donor" evidence="10">
    <location>
        <position position="303"/>
    </location>
</feature>
<evidence type="ECO:0000256" key="9">
    <source>
        <dbReference type="PIRNR" id="PIRNR029900"/>
    </source>
</evidence>
<dbReference type="InterPro" id="IPR017853">
    <property type="entry name" value="GH"/>
</dbReference>
<dbReference type="CDD" id="cd02795">
    <property type="entry name" value="CBM6-CBM35-CBM36_like"/>
    <property type="match status" value="1"/>
</dbReference>